<organism evidence="3 4">
    <name type="scientific">Rhodovulum iodosum</name>
    <dbReference type="NCBI Taxonomy" id="68291"/>
    <lineage>
        <taxon>Bacteria</taxon>
        <taxon>Pseudomonadati</taxon>
        <taxon>Pseudomonadota</taxon>
        <taxon>Alphaproteobacteria</taxon>
        <taxon>Rhodobacterales</taxon>
        <taxon>Paracoccaceae</taxon>
        <taxon>Rhodovulum</taxon>
    </lineage>
</organism>
<keyword evidence="4" id="KW-1185">Reference proteome</keyword>
<protein>
    <submittedName>
        <fullName evidence="3">Membrane protein</fullName>
    </submittedName>
</protein>
<feature type="transmembrane region" description="Helical" evidence="1">
    <location>
        <begin position="293"/>
        <end position="315"/>
    </location>
</feature>
<reference evidence="3 4" key="1">
    <citation type="submission" date="2024-06" db="EMBL/GenBank/DDBJ databases">
        <title>Genome of Rhodovulum iodosum, a marine photoferrotroph.</title>
        <authorList>
            <person name="Bianchini G."/>
            <person name="Nikeleit V."/>
            <person name="Kappler A."/>
            <person name="Bryce C."/>
            <person name="Sanchez-Baracaldo P."/>
        </authorList>
    </citation>
    <scope>NUCLEOTIDE SEQUENCE [LARGE SCALE GENOMIC DNA]</scope>
    <source>
        <strain evidence="3 4">UT/N1</strain>
    </source>
</reference>
<proteinExistence type="predicted"/>
<feature type="chain" id="PRO_5045060578" evidence="2">
    <location>
        <begin position="33"/>
        <end position="384"/>
    </location>
</feature>
<feature type="transmembrane region" description="Helical" evidence="1">
    <location>
        <begin position="263"/>
        <end position="281"/>
    </location>
</feature>
<name>A0ABV3XS68_9RHOB</name>
<keyword evidence="2" id="KW-0732">Signal</keyword>
<keyword evidence="1" id="KW-0472">Membrane</keyword>
<feature type="signal peptide" evidence="2">
    <location>
        <begin position="1"/>
        <end position="32"/>
    </location>
</feature>
<gene>
    <name evidence="3" type="ORF">Ga0609869_001529</name>
</gene>
<feature type="transmembrane region" description="Helical" evidence="1">
    <location>
        <begin position="335"/>
        <end position="353"/>
    </location>
</feature>
<evidence type="ECO:0000313" key="4">
    <source>
        <dbReference type="Proteomes" id="UP001560019"/>
    </source>
</evidence>
<keyword evidence="1" id="KW-1133">Transmembrane helix</keyword>
<keyword evidence="1" id="KW-0812">Transmembrane</keyword>
<dbReference type="EMBL" id="JBEHHI010000001">
    <property type="protein sequence ID" value="MEX5728176.1"/>
    <property type="molecule type" value="Genomic_DNA"/>
</dbReference>
<feature type="transmembrane region" description="Helical" evidence="1">
    <location>
        <begin position="238"/>
        <end position="257"/>
    </location>
</feature>
<evidence type="ECO:0000256" key="1">
    <source>
        <dbReference type="SAM" id="Phobius"/>
    </source>
</evidence>
<feature type="transmembrane region" description="Helical" evidence="1">
    <location>
        <begin position="360"/>
        <end position="379"/>
    </location>
</feature>
<evidence type="ECO:0000313" key="3">
    <source>
        <dbReference type="EMBL" id="MEX5728176.1"/>
    </source>
</evidence>
<sequence>MTRAKLSRRAAKSSAMALVAAVLIALAGVLHAHEVRPAIADVEVGAERLSMDIRLTAEAMVAGIDLAGLDDTNDSPLSGYYDQLRAMEPDALRAAFDRAWPRIREGLRIEVEGVPVAAQFADLRIPEVGDTDLPRDSFLTVTAALPPGEAPVQVGWLAAYGPLVLRQVGPGENELYTGYLQGGALSDPLPRTGVAQVGALTYFGRYVGLGFTHILPKGLDHILFVLGLFFFALRLRPLLVQISAFTVAHTVTLALAVLEIVTVPAAVVEPLIAASIVYIAVENTLWSRMSPLRTAVVFGFGLLHGLGFASILGEIGLDPARFLGGLIGFNVGVELGQLTILALAYLMVAVWFGDRPWYRARIAVPASLVIAATGGWWLVERTLL</sequence>
<dbReference type="Proteomes" id="UP001560019">
    <property type="component" value="Unassembled WGS sequence"/>
</dbReference>
<dbReference type="RefSeq" id="WP_245972421.1">
    <property type="nucleotide sequence ID" value="NZ_JBEHHI010000001.1"/>
</dbReference>
<dbReference type="Pfam" id="PF13795">
    <property type="entry name" value="HupE_UreJ_2"/>
    <property type="match status" value="1"/>
</dbReference>
<dbReference type="InterPro" id="IPR032809">
    <property type="entry name" value="Put_HupE_UreJ"/>
</dbReference>
<evidence type="ECO:0000256" key="2">
    <source>
        <dbReference type="SAM" id="SignalP"/>
    </source>
</evidence>
<accession>A0ABV3XS68</accession>
<feature type="transmembrane region" description="Helical" evidence="1">
    <location>
        <begin position="214"/>
        <end position="233"/>
    </location>
</feature>
<comment type="caution">
    <text evidence="3">The sequence shown here is derived from an EMBL/GenBank/DDBJ whole genome shotgun (WGS) entry which is preliminary data.</text>
</comment>